<dbReference type="Pfam" id="PF20242">
    <property type="entry name" value="Emfourin"/>
    <property type="match status" value="1"/>
</dbReference>
<proteinExistence type="predicted"/>
<dbReference type="Proteomes" id="UP000321223">
    <property type="component" value="Unassembled WGS sequence"/>
</dbReference>
<reference evidence="1 2" key="1">
    <citation type="journal article" date="2019" name="Appl. Environ. Microbiol.">
        <title>Co-occurrence of broad and narrow host-range viruses infecting the toxic bloom-forming cyanobacterium Microcystis aeruginosa.</title>
        <authorList>
            <person name="Morimoto D."/>
            <person name="Tominaga K."/>
            <person name="Nishimura Y."/>
            <person name="Yoshida N."/>
            <person name="Kimura S."/>
            <person name="Sako Y."/>
            <person name="Yoshida T."/>
        </authorList>
    </citation>
    <scope>NUCLEOTIDE SEQUENCE [LARGE SCALE GENOMIC DNA]</scope>
    <source>
        <strain evidence="1 2">11-30S32</strain>
    </source>
</reference>
<evidence type="ECO:0000313" key="1">
    <source>
        <dbReference type="EMBL" id="GCA95890.1"/>
    </source>
</evidence>
<dbReference type="InterPro" id="IPR049457">
    <property type="entry name" value="Emfourin"/>
</dbReference>
<organism evidence="1 2">
    <name type="scientific">Microcystis aeruginosa 11-30S32</name>
    <dbReference type="NCBI Taxonomy" id="2358142"/>
    <lineage>
        <taxon>Bacteria</taxon>
        <taxon>Bacillati</taxon>
        <taxon>Cyanobacteriota</taxon>
        <taxon>Cyanophyceae</taxon>
        <taxon>Oscillatoriophycideae</taxon>
        <taxon>Chroococcales</taxon>
        <taxon>Microcystaceae</taxon>
        <taxon>Microcystis</taxon>
    </lineage>
</organism>
<comment type="caution">
    <text evidence="1">The sequence shown here is derived from an EMBL/GenBank/DDBJ whole genome shotgun (WGS) entry which is preliminary data.</text>
</comment>
<gene>
    <name evidence="1" type="ORF">MAE30S32_45420</name>
</gene>
<protein>
    <submittedName>
        <fullName evidence="1">Uncharacterized protein</fullName>
    </submittedName>
</protein>
<dbReference type="EMBL" id="BHVU01000506">
    <property type="protein sequence ID" value="GCA95890.1"/>
    <property type="molecule type" value="Genomic_DNA"/>
</dbReference>
<evidence type="ECO:0000313" key="2">
    <source>
        <dbReference type="Proteomes" id="UP000321223"/>
    </source>
</evidence>
<name>A0A510PQY4_MICAE</name>
<accession>A0A510PQY4</accession>
<sequence>MKIQFQQSGGFAGLIRGCEIDTQLLSPDEAAQLQSLVRQSGILQLQSQRTENAADLFNYEIVIETEDGNRYSISSDDNSLPQSVKPLLEYLQSQCQPIPLR</sequence>
<dbReference type="AlphaFoldDB" id="A0A510PQY4"/>
<dbReference type="RefSeq" id="WP_104398211.1">
    <property type="nucleotide sequence ID" value="NZ_BHVU01000506.1"/>
</dbReference>